<evidence type="ECO:0000256" key="4">
    <source>
        <dbReference type="SAM" id="MobiDB-lite"/>
    </source>
</evidence>
<gene>
    <name evidence="6" type="ORF">Cgig2_019906</name>
</gene>
<evidence type="ECO:0000313" key="6">
    <source>
        <dbReference type="EMBL" id="KAJ8444348.1"/>
    </source>
</evidence>
<dbReference type="InterPro" id="IPR036987">
    <property type="entry name" value="SRA-YDG_sf"/>
</dbReference>
<dbReference type="GO" id="GO:0003690">
    <property type="term" value="F:double-stranded DNA binding"/>
    <property type="evidence" value="ECO:0007669"/>
    <property type="project" value="TreeGrafter"/>
</dbReference>
<sequence>MGVEDSGSRNSRVEVHRDFPPGCGTSLNSHPRMKSAHDYTREFPPGCGTNTPKTTKICPKTTKICPMKRSSSERESGSSGDCIYWRRSVGAVRSKPPLNAKLAVKNPVRVKGKESEGLGERKLMIKVPLGAQMAVKSSQQKCEEVGERKQTIMFPLHAKTVVKKPHLEKDKELVRPGDSQERDRVLRMLKLFRERCEKISRTEKSVKRVDMKAHADLKKEGKIVNQPALMIGVVPGVEVGDKFHYRIELVIVGLHRLLQGGIDSMEYGGSKLATCIVANEGHFDKMNDPNVLIYVGEGGTLPRNEVGDRVPPDQQLKGGNRALLNSMKYKKPVRVVRGLKLEVSRPQKIVYVYDGLYEVEACQQKKGPQGNMIFEFRLTRCPGQPAVPWKNCSNSDCSIGLTGFALVTGP</sequence>
<feature type="domain" description="YDG" evidence="5">
    <location>
        <begin position="232"/>
        <end position="380"/>
    </location>
</feature>
<dbReference type="PANTHER" id="PTHR45660:SF46">
    <property type="entry name" value="HISTONE-LYSINE N-METHYLTRANSFERASE, H3 LYSINE-9 SPECIFIC SUVH6"/>
    <property type="match status" value="1"/>
</dbReference>
<evidence type="ECO:0000313" key="7">
    <source>
        <dbReference type="Proteomes" id="UP001153076"/>
    </source>
</evidence>
<keyword evidence="2 3" id="KW-0539">Nucleus</keyword>
<feature type="region of interest" description="Disordered" evidence="4">
    <location>
        <begin position="1"/>
        <end position="37"/>
    </location>
</feature>
<dbReference type="OrthoDB" id="5792673at2759"/>
<name>A0A9Q1KK85_9CARY</name>
<comment type="subcellular location">
    <subcellularLocation>
        <location evidence="1">Chromosome</location>
    </subcellularLocation>
    <subcellularLocation>
        <location evidence="3">Nucleus</location>
    </subcellularLocation>
</comment>
<dbReference type="AlphaFoldDB" id="A0A9Q1KK85"/>
<dbReference type="SUPFAM" id="SSF88697">
    <property type="entry name" value="PUA domain-like"/>
    <property type="match status" value="1"/>
</dbReference>
<dbReference type="Gene3D" id="2.30.280.10">
    <property type="entry name" value="SRA-YDG"/>
    <property type="match status" value="1"/>
</dbReference>
<protein>
    <recommendedName>
        <fullName evidence="5">YDG domain-containing protein</fullName>
    </recommendedName>
</protein>
<proteinExistence type="predicted"/>
<dbReference type="Pfam" id="PF02182">
    <property type="entry name" value="SAD_SRA"/>
    <property type="match status" value="1"/>
</dbReference>
<evidence type="ECO:0000259" key="5">
    <source>
        <dbReference type="PROSITE" id="PS51015"/>
    </source>
</evidence>
<dbReference type="SMART" id="SM00466">
    <property type="entry name" value="SRA"/>
    <property type="match status" value="1"/>
</dbReference>
<dbReference type="GO" id="GO:0005634">
    <property type="term" value="C:nucleus"/>
    <property type="evidence" value="ECO:0007669"/>
    <property type="project" value="UniProtKB-SubCell"/>
</dbReference>
<dbReference type="InterPro" id="IPR003105">
    <property type="entry name" value="SRA_YDG"/>
</dbReference>
<accession>A0A9Q1KK85</accession>
<dbReference type="InterPro" id="IPR015947">
    <property type="entry name" value="PUA-like_sf"/>
</dbReference>
<dbReference type="GO" id="GO:0042054">
    <property type="term" value="F:histone methyltransferase activity"/>
    <property type="evidence" value="ECO:0007669"/>
    <property type="project" value="TreeGrafter"/>
</dbReference>
<dbReference type="GO" id="GO:0005694">
    <property type="term" value="C:chromosome"/>
    <property type="evidence" value="ECO:0007669"/>
    <property type="project" value="UniProtKB-SubCell"/>
</dbReference>
<evidence type="ECO:0000256" key="1">
    <source>
        <dbReference type="ARBA" id="ARBA00004286"/>
    </source>
</evidence>
<organism evidence="6 7">
    <name type="scientific">Carnegiea gigantea</name>
    <dbReference type="NCBI Taxonomy" id="171969"/>
    <lineage>
        <taxon>Eukaryota</taxon>
        <taxon>Viridiplantae</taxon>
        <taxon>Streptophyta</taxon>
        <taxon>Embryophyta</taxon>
        <taxon>Tracheophyta</taxon>
        <taxon>Spermatophyta</taxon>
        <taxon>Magnoliopsida</taxon>
        <taxon>eudicotyledons</taxon>
        <taxon>Gunneridae</taxon>
        <taxon>Pentapetalae</taxon>
        <taxon>Caryophyllales</taxon>
        <taxon>Cactineae</taxon>
        <taxon>Cactaceae</taxon>
        <taxon>Cactoideae</taxon>
        <taxon>Echinocereeae</taxon>
        <taxon>Carnegiea</taxon>
    </lineage>
</organism>
<dbReference type="PROSITE" id="PS51015">
    <property type="entry name" value="YDG"/>
    <property type="match status" value="1"/>
</dbReference>
<comment type="caution">
    <text evidence="6">The sequence shown here is derived from an EMBL/GenBank/DDBJ whole genome shotgun (WGS) entry which is preliminary data.</text>
</comment>
<evidence type="ECO:0000256" key="2">
    <source>
        <dbReference type="ARBA" id="ARBA00023242"/>
    </source>
</evidence>
<dbReference type="PANTHER" id="PTHR45660">
    <property type="entry name" value="HISTONE-LYSINE N-METHYLTRANSFERASE SETMAR"/>
    <property type="match status" value="1"/>
</dbReference>
<dbReference type="EMBL" id="JAKOGI010000100">
    <property type="protein sequence ID" value="KAJ8444348.1"/>
    <property type="molecule type" value="Genomic_DNA"/>
</dbReference>
<dbReference type="InterPro" id="IPR051357">
    <property type="entry name" value="H3K9_HMTase_SUVAR3-9"/>
</dbReference>
<reference evidence="6" key="1">
    <citation type="submission" date="2022-04" db="EMBL/GenBank/DDBJ databases">
        <title>Carnegiea gigantea Genome sequencing and assembly v2.</title>
        <authorList>
            <person name="Copetti D."/>
            <person name="Sanderson M.J."/>
            <person name="Burquez A."/>
            <person name="Wojciechowski M.F."/>
        </authorList>
    </citation>
    <scope>NUCLEOTIDE SEQUENCE</scope>
    <source>
        <strain evidence="6">SGP5-SGP5p</strain>
        <tissue evidence="6">Aerial part</tissue>
    </source>
</reference>
<keyword evidence="7" id="KW-1185">Reference proteome</keyword>
<evidence type="ECO:0000256" key="3">
    <source>
        <dbReference type="PROSITE-ProRule" id="PRU00358"/>
    </source>
</evidence>
<dbReference type="Proteomes" id="UP001153076">
    <property type="component" value="Unassembled WGS sequence"/>
</dbReference>